<organism evidence="1 2">
    <name type="scientific">Xenopus laevis</name>
    <name type="common">African clawed frog</name>
    <dbReference type="NCBI Taxonomy" id="8355"/>
    <lineage>
        <taxon>Eukaryota</taxon>
        <taxon>Metazoa</taxon>
        <taxon>Chordata</taxon>
        <taxon>Craniata</taxon>
        <taxon>Vertebrata</taxon>
        <taxon>Euteleostomi</taxon>
        <taxon>Amphibia</taxon>
        <taxon>Batrachia</taxon>
        <taxon>Anura</taxon>
        <taxon>Pipoidea</taxon>
        <taxon>Pipidae</taxon>
        <taxon>Xenopodinae</taxon>
        <taxon>Xenopus</taxon>
        <taxon>Xenopus</taxon>
    </lineage>
</organism>
<reference evidence="2" key="1">
    <citation type="journal article" date="2016" name="Nature">
        <title>Genome evolution in the allotetraploid frog Xenopus laevis.</title>
        <authorList>
            <person name="Session A.M."/>
            <person name="Uno Y."/>
            <person name="Kwon T."/>
            <person name="Chapman J.A."/>
            <person name="Toyoda A."/>
            <person name="Takahashi S."/>
            <person name="Fukui A."/>
            <person name="Hikosaka A."/>
            <person name="Suzuki A."/>
            <person name="Kondo M."/>
            <person name="van Heeringen S.J."/>
            <person name="Quigley I."/>
            <person name="Heinz S."/>
            <person name="Ogino H."/>
            <person name="Ochi H."/>
            <person name="Hellsten U."/>
            <person name="Lyons J.B."/>
            <person name="Simakov O."/>
            <person name="Putnam N."/>
            <person name="Stites J."/>
            <person name="Kuroki Y."/>
            <person name="Tanaka T."/>
            <person name="Michiue T."/>
            <person name="Watanabe M."/>
            <person name="Bogdanovic O."/>
            <person name="Lister R."/>
            <person name="Georgiou G."/>
            <person name="Paranjpe S.S."/>
            <person name="van Kruijsbergen I."/>
            <person name="Shu S."/>
            <person name="Carlson J."/>
            <person name="Kinoshita T."/>
            <person name="Ohta Y."/>
            <person name="Mawaribuchi S."/>
            <person name="Jenkins J."/>
            <person name="Grimwood J."/>
            <person name="Schmutz J."/>
            <person name="Mitros T."/>
            <person name="Mozaffari S.V."/>
            <person name="Suzuki Y."/>
            <person name="Haramoto Y."/>
            <person name="Yamamoto T.S."/>
            <person name="Takagi C."/>
            <person name="Heald R."/>
            <person name="Miller K."/>
            <person name="Haudenschild C."/>
            <person name="Kitzman J."/>
            <person name="Nakayama T."/>
            <person name="Izutsu Y."/>
            <person name="Robert J."/>
            <person name="Fortriede J."/>
            <person name="Burns K."/>
            <person name="Lotay V."/>
            <person name="Karimi K."/>
            <person name="Yasuoka Y."/>
            <person name="Dichmann D.S."/>
            <person name="Flajnik M.F."/>
            <person name="Houston D.W."/>
            <person name="Shendure J."/>
            <person name="DuPasquier L."/>
            <person name="Vize P.D."/>
            <person name="Zorn A.M."/>
            <person name="Ito M."/>
            <person name="Marcotte E.M."/>
            <person name="Wallingford J.B."/>
            <person name="Ito Y."/>
            <person name="Asashima M."/>
            <person name="Ueno N."/>
            <person name="Matsuda Y."/>
            <person name="Veenstra G.J."/>
            <person name="Fujiyama A."/>
            <person name="Harland R.M."/>
            <person name="Taira M."/>
            <person name="Rokhsar D.S."/>
        </authorList>
    </citation>
    <scope>NUCLEOTIDE SEQUENCE [LARGE SCALE GENOMIC DNA]</scope>
    <source>
        <strain evidence="2">J</strain>
    </source>
</reference>
<sequence length="86" mass="9295">MLESRARSLSVGCGRTCIQILSSLEVQAEGFSVHSGEALTSAVPSSNVALGKYMICRSQHDHQSQGFVPNALLFVLYGEMHLQQEG</sequence>
<accession>A0A974BU92</accession>
<gene>
    <name evidence="1" type="ORF">XELAEV_18046778mg</name>
</gene>
<evidence type="ECO:0000313" key="1">
    <source>
        <dbReference type="EMBL" id="OCT60756.1"/>
    </source>
</evidence>
<dbReference type="Proteomes" id="UP000694892">
    <property type="component" value="Chromosome 9_10S"/>
</dbReference>
<dbReference type="EMBL" id="CM004483">
    <property type="protein sequence ID" value="OCT60756.1"/>
    <property type="molecule type" value="Genomic_DNA"/>
</dbReference>
<name>A0A974BU92_XENLA</name>
<dbReference type="AlphaFoldDB" id="A0A974BU92"/>
<proteinExistence type="predicted"/>
<protein>
    <submittedName>
        <fullName evidence="1">Uncharacterized protein</fullName>
    </submittedName>
</protein>
<evidence type="ECO:0000313" key="2">
    <source>
        <dbReference type="Proteomes" id="UP000694892"/>
    </source>
</evidence>